<feature type="compositionally biased region" description="Low complexity" evidence="1">
    <location>
        <begin position="151"/>
        <end position="182"/>
    </location>
</feature>
<dbReference type="Proteomes" id="UP000663845">
    <property type="component" value="Unassembled WGS sequence"/>
</dbReference>
<gene>
    <name evidence="2" type="ORF">JYZ213_LOCUS978</name>
    <name evidence="3" type="ORF">OXD698_LOCUS4478</name>
</gene>
<name>A0A813N6N2_9BILA</name>
<feature type="region of interest" description="Disordered" evidence="1">
    <location>
        <begin position="135"/>
        <end position="182"/>
    </location>
</feature>
<dbReference type="EMBL" id="CAJNOG010000004">
    <property type="protein sequence ID" value="CAF0728304.1"/>
    <property type="molecule type" value="Genomic_DNA"/>
</dbReference>
<evidence type="ECO:0000313" key="3">
    <source>
        <dbReference type="EMBL" id="CAF3562306.1"/>
    </source>
</evidence>
<accession>A0A813N6N2</accession>
<reference evidence="2" key="1">
    <citation type="submission" date="2021-02" db="EMBL/GenBank/DDBJ databases">
        <authorList>
            <person name="Nowell W R."/>
        </authorList>
    </citation>
    <scope>NUCLEOTIDE SEQUENCE</scope>
</reference>
<protein>
    <submittedName>
        <fullName evidence="2">Uncharacterized protein</fullName>
    </submittedName>
</protein>
<evidence type="ECO:0000313" key="2">
    <source>
        <dbReference type="EMBL" id="CAF0728304.1"/>
    </source>
</evidence>
<organism evidence="2 4">
    <name type="scientific">Adineta steineri</name>
    <dbReference type="NCBI Taxonomy" id="433720"/>
    <lineage>
        <taxon>Eukaryota</taxon>
        <taxon>Metazoa</taxon>
        <taxon>Spiralia</taxon>
        <taxon>Gnathifera</taxon>
        <taxon>Rotifera</taxon>
        <taxon>Eurotatoria</taxon>
        <taxon>Bdelloidea</taxon>
        <taxon>Adinetida</taxon>
        <taxon>Adinetidae</taxon>
        <taxon>Adineta</taxon>
    </lineage>
</organism>
<dbReference type="EMBL" id="CAJOAZ010000170">
    <property type="protein sequence ID" value="CAF3562306.1"/>
    <property type="molecule type" value="Genomic_DNA"/>
</dbReference>
<dbReference type="Proteomes" id="UP000663844">
    <property type="component" value="Unassembled WGS sequence"/>
</dbReference>
<proteinExistence type="predicted"/>
<dbReference type="AlphaFoldDB" id="A0A813N6N2"/>
<sequence length="182" mass="20472">MSSTSSFNENFIDDINAFLASSKVAPIVHEDWGYMPDNKKKVIRQLMGNNEDLFQIFVYNKSRSIDRICPRCRKHYSAVNTIDNIEADQTGLYTNGQLEQALSGICSFECFQALNGSNALNDWFGKIADQKRNNDNVVFGENPTPAPPPQQQIQQVPPQQQIPQASPQQQIQQAPPQGKETK</sequence>
<evidence type="ECO:0000313" key="4">
    <source>
        <dbReference type="Proteomes" id="UP000663845"/>
    </source>
</evidence>
<comment type="caution">
    <text evidence="2">The sequence shown here is derived from an EMBL/GenBank/DDBJ whole genome shotgun (WGS) entry which is preliminary data.</text>
</comment>
<evidence type="ECO:0000256" key="1">
    <source>
        <dbReference type="SAM" id="MobiDB-lite"/>
    </source>
</evidence>